<dbReference type="PROSITE" id="PS00108">
    <property type="entry name" value="PROTEIN_KINASE_ST"/>
    <property type="match status" value="1"/>
</dbReference>
<keyword evidence="2" id="KW-0547">Nucleotide-binding</keyword>
<dbReference type="InterPro" id="IPR000719">
    <property type="entry name" value="Prot_kinase_dom"/>
</dbReference>
<dbReference type="InterPro" id="IPR011009">
    <property type="entry name" value="Kinase-like_dom_sf"/>
</dbReference>
<gene>
    <name evidence="7" type="ORF">C9374_013776</name>
</gene>
<dbReference type="CDD" id="cd13999">
    <property type="entry name" value="STKc_MAP3K-like"/>
    <property type="match status" value="1"/>
</dbReference>
<keyword evidence="8" id="KW-1185">Reference proteome</keyword>
<comment type="caution">
    <text evidence="7">The sequence shown here is derived from an EMBL/GenBank/DDBJ whole genome shotgun (WGS) entry which is preliminary data.</text>
</comment>
<dbReference type="Pfam" id="PF00069">
    <property type="entry name" value="Pkinase"/>
    <property type="match status" value="1"/>
</dbReference>
<dbReference type="PANTHER" id="PTHR44329">
    <property type="entry name" value="SERINE/THREONINE-PROTEIN KINASE TNNI3K-RELATED"/>
    <property type="match status" value="1"/>
</dbReference>
<evidence type="ECO:0000256" key="2">
    <source>
        <dbReference type="ARBA" id="ARBA00022741"/>
    </source>
</evidence>
<dbReference type="GO" id="GO:0005524">
    <property type="term" value="F:ATP binding"/>
    <property type="evidence" value="ECO:0007669"/>
    <property type="project" value="UniProtKB-KW"/>
</dbReference>
<evidence type="ECO:0000256" key="5">
    <source>
        <dbReference type="SAM" id="Phobius"/>
    </source>
</evidence>
<dbReference type="PROSITE" id="PS50011">
    <property type="entry name" value="PROTEIN_KINASE_DOM"/>
    <property type="match status" value="1"/>
</dbReference>
<dbReference type="GO" id="GO:0004674">
    <property type="term" value="F:protein serine/threonine kinase activity"/>
    <property type="evidence" value="ECO:0007669"/>
    <property type="project" value="TreeGrafter"/>
</dbReference>
<dbReference type="AlphaFoldDB" id="A0AA88GDE2"/>
<accession>A0AA88GDE2</accession>
<dbReference type="PANTHER" id="PTHR44329:SF288">
    <property type="entry name" value="MITOGEN-ACTIVATED PROTEIN KINASE KINASE KINASE 20"/>
    <property type="match status" value="1"/>
</dbReference>
<reference evidence="7 8" key="1">
    <citation type="journal article" date="2018" name="BMC Genomics">
        <title>The genome of Naegleria lovaniensis, the basis for a comparative approach to unravel pathogenicity factors of the human pathogenic amoeba N. fowleri.</title>
        <authorList>
            <person name="Liechti N."/>
            <person name="Schurch N."/>
            <person name="Bruggmann R."/>
            <person name="Wittwer M."/>
        </authorList>
    </citation>
    <scope>NUCLEOTIDE SEQUENCE [LARGE SCALE GENOMIC DNA]</scope>
    <source>
        <strain evidence="7 8">ATCC 30569</strain>
    </source>
</reference>
<evidence type="ECO:0000256" key="3">
    <source>
        <dbReference type="ARBA" id="ARBA00022777"/>
    </source>
</evidence>
<dbReference type="GeneID" id="68106229"/>
<dbReference type="InterPro" id="IPR051681">
    <property type="entry name" value="Ser/Thr_Kinases-Pseudokinases"/>
</dbReference>
<keyword evidence="5" id="KW-0472">Membrane</keyword>
<protein>
    <recommendedName>
        <fullName evidence="6">Protein kinase domain-containing protein</fullName>
    </recommendedName>
</protein>
<dbReference type="SUPFAM" id="SSF56112">
    <property type="entry name" value="Protein kinase-like (PK-like)"/>
    <property type="match status" value="1"/>
</dbReference>
<dbReference type="RefSeq" id="XP_044541729.1">
    <property type="nucleotide sequence ID" value="XM_044689689.1"/>
</dbReference>
<feature type="domain" description="Protein kinase" evidence="6">
    <location>
        <begin position="745"/>
        <end position="1059"/>
    </location>
</feature>
<dbReference type="Proteomes" id="UP000816034">
    <property type="component" value="Unassembled WGS sequence"/>
</dbReference>
<organism evidence="7 8">
    <name type="scientific">Naegleria lovaniensis</name>
    <name type="common">Amoeba</name>
    <dbReference type="NCBI Taxonomy" id="51637"/>
    <lineage>
        <taxon>Eukaryota</taxon>
        <taxon>Discoba</taxon>
        <taxon>Heterolobosea</taxon>
        <taxon>Tetramitia</taxon>
        <taxon>Eutetramitia</taxon>
        <taxon>Vahlkampfiidae</taxon>
        <taxon>Naegleria</taxon>
    </lineage>
</organism>
<sequence>MNIETPCRSIGEALNAIIYLYENDLIERLAARIILLRDVSGSLVYSYQQCHNFDIYSKNIIFEEVVISSLNDTETISIDCFHAIFIIGTSGVTNGFRKLTFSHIHMKRMRFYWNENPLQQVSFQHVTLVDSRFEEEYIFMPDIIKKALIIEASTIQKSSIQLRNNFSLEIANSTMMMANISIVFGANIVISSCHISNFEFKVLTKDVFLSSPPAKIQNYGFIVENSYIENSNFRLYGFNEIKFKNTHLYATNSIYQLFSFYSMFSNVVARSGRLHMWLDRVNDVSMSNCNFDSLSAINSGSPLLKISSCSSLTLIGIISSNNMAPLISVSTGQVVYINHFTAYNNQDGPCLKAELGQIIGGTLFRINDFNFTNNKCSSNGCAIYVEADEIQMDNGQLMGNQGKNGGALFVRSKELRSIIINFFNNVALSKGGAVFVDSPTVSFVACRCDGNMAYFSGGCVYSQQPIPRTELYIFFNNNVAKSYGNNVGTEIQVTKYQMKVHYGQFKVITFKSNYTSVPEIFLYPGQELPSIDLEIWDVSNTKILFLESPLRLKLNDTSQGFSIYNQNNSNTLSLESLQVTINNASQQVLNTNIFIDDHTSISIPINILPCPENKTLEKTLNGFVCMDRPHIPYEIVVPTVSILTLILAGIIIIGTYGITRIVNSIASRLRTLKEKEQAEKRMETKLIEKRVVLMSHNEDHEIHTEYHTMENAPLLINSTSDGGSSNSKPKTTPRYTNWIISINEIEIIKRIAEGGNGTVYLASWNGNKVALKSLKSTGLAGDEGNGDLSEDDEFEKEAAVLGSMRHPNIVQFFGVILAGKNKYMVVEYLEKGSLDKLIHASKTKVEPLDMYRKIDILLGVAKGMHYLHSLKPKGIIHRDLKPANILLDNNFTAKICDFGLSKAWSDSCTNSVTTNIGTLFYMANEMIGGDSSYNHKVDVFSFAIIMWELFFEENPYLNSQSEKLFKFMERQDGSADTLGVNVLFRVMQGARPIIPFQTEDQMKQWVQEYMHDDHTNSKTSLETLYLIIPQYIELMKECWNSNYHERPEFGEICTRLTRLMTS</sequence>
<keyword evidence="3" id="KW-0418">Kinase</keyword>
<feature type="transmembrane region" description="Helical" evidence="5">
    <location>
        <begin position="635"/>
        <end position="658"/>
    </location>
</feature>
<evidence type="ECO:0000313" key="8">
    <source>
        <dbReference type="Proteomes" id="UP000816034"/>
    </source>
</evidence>
<dbReference type="SMART" id="SM00220">
    <property type="entry name" value="S_TKc"/>
    <property type="match status" value="1"/>
</dbReference>
<dbReference type="InterPro" id="IPR008271">
    <property type="entry name" value="Ser/Thr_kinase_AS"/>
</dbReference>
<keyword evidence="4" id="KW-0067">ATP-binding</keyword>
<evidence type="ECO:0000256" key="1">
    <source>
        <dbReference type="ARBA" id="ARBA00022679"/>
    </source>
</evidence>
<dbReference type="Gene3D" id="1.10.510.10">
    <property type="entry name" value="Transferase(Phosphotransferase) domain 1"/>
    <property type="match status" value="1"/>
</dbReference>
<keyword evidence="5" id="KW-1133">Transmembrane helix</keyword>
<keyword evidence="5" id="KW-0812">Transmembrane</keyword>
<evidence type="ECO:0000313" key="7">
    <source>
        <dbReference type="EMBL" id="KAG2370865.1"/>
    </source>
</evidence>
<proteinExistence type="predicted"/>
<evidence type="ECO:0000259" key="6">
    <source>
        <dbReference type="PROSITE" id="PS50011"/>
    </source>
</evidence>
<name>A0AA88GDE2_NAELO</name>
<evidence type="ECO:0000256" key="4">
    <source>
        <dbReference type="ARBA" id="ARBA00022840"/>
    </source>
</evidence>
<keyword evidence="1" id="KW-0808">Transferase</keyword>
<dbReference type="EMBL" id="PYSW02000076">
    <property type="protein sequence ID" value="KAG2370865.1"/>
    <property type="molecule type" value="Genomic_DNA"/>
</dbReference>